<gene>
    <name evidence="2" type="ORF">O3P69_007325</name>
</gene>
<comment type="caution">
    <text evidence="2">The sequence shown here is derived from an EMBL/GenBank/DDBJ whole genome shotgun (WGS) entry which is preliminary data.</text>
</comment>
<protein>
    <submittedName>
        <fullName evidence="2">Uncharacterized protein</fullName>
    </submittedName>
</protein>
<keyword evidence="3" id="KW-1185">Reference proteome</keyword>
<evidence type="ECO:0000313" key="3">
    <source>
        <dbReference type="Proteomes" id="UP001487740"/>
    </source>
</evidence>
<feature type="transmembrane region" description="Helical" evidence="1">
    <location>
        <begin position="20"/>
        <end position="38"/>
    </location>
</feature>
<accession>A0AAW0V5P7</accession>
<keyword evidence="1" id="KW-0812">Transmembrane</keyword>
<dbReference type="AlphaFoldDB" id="A0AAW0V5P7"/>
<dbReference type="EMBL" id="JARAKH010000002">
    <property type="protein sequence ID" value="KAK8406671.1"/>
    <property type="molecule type" value="Genomic_DNA"/>
</dbReference>
<dbReference type="Proteomes" id="UP001487740">
    <property type="component" value="Unassembled WGS sequence"/>
</dbReference>
<sequence>MKEDSNILDKTAKMTKQNKALLFTAGGAAAFMAGYYYYHCNYRGNQRAWKNRDTANPHPLKKSCTQEKWQYYFTRQD</sequence>
<proteinExistence type="predicted"/>
<reference evidence="2 3" key="1">
    <citation type="submission" date="2023-03" db="EMBL/GenBank/DDBJ databases">
        <title>High-quality genome of Scylla paramamosain provides insights in environmental adaptation.</title>
        <authorList>
            <person name="Zhang L."/>
        </authorList>
    </citation>
    <scope>NUCLEOTIDE SEQUENCE [LARGE SCALE GENOMIC DNA]</scope>
    <source>
        <strain evidence="2">LZ_2023a</strain>
        <tissue evidence="2">Muscle</tissue>
    </source>
</reference>
<keyword evidence="1" id="KW-0472">Membrane</keyword>
<keyword evidence="1" id="KW-1133">Transmembrane helix</keyword>
<name>A0AAW0V5P7_SCYPA</name>
<evidence type="ECO:0000313" key="2">
    <source>
        <dbReference type="EMBL" id="KAK8406671.1"/>
    </source>
</evidence>
<organism evidence="2 3">
    <name type="scientific">Scylla paramamosain</name>
    <name type="common">Mud crab</name>
    <dbReference type="NCBI Taxonomy" id="85552"/>
    <lineage>
        <taxon>Eukaryota</taxon>
        <taxon>Metazoa</taxon>
        <taxon>Ecdysozoa</taxon>
        <taxon>Arthropoda</taxon>
        <taxon>Crustacea</taxon>
        <taxon>Multicrustacea</taxon>
        <taxon>Malacostraca</taxon>
        <taxon>Eumalacostraca</taxon>
        <taxon>Eucarida</taxon>
        <taxon>Decapoda</taxon>
        <taxon>Pleocyemata</taxon>
        <taxon>Brachyura</taxon>
        <taxon>Eubrachyura</taxon>
        <taxon>Portunoidea</taxon>
        <taxon>Portunidae</taxon>
        <taxon>Portuninae</taxon>
        <taxon>Scylla</taxon>
    </lineage>
</organism>
<evidence type="ECO:0000256" key="1">
    <source>
        <dbReference type="SAM" id="Phobius"/>
    </source>
</evidence>